<name>A0A7K1FHA5_9ACTN</name>
<reference evidence="1 2" key="1">
    <citation type="submission" date="2019-11" db="EMBL/GenBank/DDBJ databases">
        <authorList>
            <person name="Jiang L.-Q."/>
        </authorList>
    </citation>
    <scope>NUCLEOTIDE SEQUENCE [LARGE SCALE GENOMIC DNA]</scope>
    <source>
        <strain evidence="1 2">YIM 132087</strain>
    </source>
</reference>
<dbReference type="AlphaFoldDB" id="A0A7K1FHA5"/>
<evidence type="ECO:0000313" key="1">
    <source>
        <dbReference type="EMBL" id="MTD13460.1"/>
    </source>
</evidence>
<dbReference type="Proteomes" id="UP000460221">
    <property type="component" value="Unassembled WGS sequence"/>
</dbReference>
<accession>A0A7K1FHA5</accession>
<protein>
    <submittedName>
        <fullName evidence="1">Uncharacterized protein</fullName>
    </submittedName>
</protein>
<organism evidence="1 2">
    <name type="scientific">Nakamurella alba</name>
    <dbReference type="NCBI Taxonomy" id="2665158"/>
    <lineage>
        <taxon>Bacteria</taxon>
        <taxon>Bacillati</taxon>
        <taxon>Actinomycetota</taxon>
        <taxon>Actinomycetes</taxon>
        <taxon>Nakamurellales</taxon>
        <taxon>Nakamurellaceae</taxon>
        <taxon>Nakamurella</taxon>
    </lineage>
</organism>
<sequence length="123" mass="13481">MTGHEYPSPDNLRGAPLWPLYVIAQAVDASVGQIPKRAIAVTVEAVGADITLTFHMEEVRLSDIDDIHSIESDFDAALGPNVTITVNTVIGWSVESRQPSSTRAIIFAVRPSEWDDEYEPGQF</sequence>
<dbReference type="RefSeq" id="WP_154767320.1">
    <property type="nucleotide sequence ID" value="NZ_WLYK01000001.1"/>
</dbReference>
<dbReference type="EMBL" id="WLYK01000001">
    <property type="protein sequence ID" value="MTD13460.1"/>
    <property type="molecule type" value="Genomic_DNA"/>
</dbReference>
<evidence type="ECO:0000313" key="2">
    <source>
        <dbReference type="Proteomes" id="UP000460221"/>
    </source>
</evidence>
<keyword evidence="2" id="KW-1185">Reference proteome</keyword>
<gene>
    <name evidence="1" type="ORF">GIS00_05810</name>
</gene>
<proteinExistence type="predicted"/>
<comment type="caution">
    <text evidence="1">The sequence shown here is derived from an EMBL/GenBank/DDBJ whole genome shotgun (WGS) entry which is preliminary data.</text>
</comment>